<accession>A0A644WTG4</accession>
<comment type="caution">
    <text evidence="1">The sequence shown here is derived from an EMBL/GenBank/DDBJ whole genome shotgun (WGS) entry which is preliminary data.</text>
</comment>
<dbReference type="EMBL" id="VSSQ01001270">
    <property type="protein sequence ID" value="MPM06831.1"/>
    <property type="molecule type" value="Genomic_DNA"/>
</dbReference>
<sequence>MNQGQEMFYNFFMERAKDDKKEEAQRLLAESFARQDAGTFDKAYLQKIMSQYFEVIKTEAAEELKQAMEHFASRLKKKCKADVLLNKYVRFVFLKLTVSF</sequence>
<gene>
    <name evidence="1" type="ORF">SDC9_53134</name>
</gene>
<dbReference type="AlphaFoldDB" id="A0A644WTG4"/>
<reference evidence="1" key="1">
    <citation type="submission" date="2019-08" db="EMBL/GenBank/DDBJ databases">
        <authorList>
            <person name="Kucharzyk K."/>
            <person name="Murdoch R.W."/>
            <person name="Higgins S."/>
            <person name="Loffler F."/>
        </authorList>
    </citation>
    <scope>NUCLEOTIDE SEQUENCE</scope>
</reference>
<proteinExistence type="predicted"/>
<name>A0A644WTG4_9ZZZZ</name>
<organism evidence="1">
    <name type="scientific">bioreactor metagenome</name>
    <dbReference type="NCBI Taxonomy" id="1076179"/>
    <lineage>
        <taxon>unclassified sequences</taxon>
        <taxon>metagenomes</taxon>
        <taxon>ecological metagenomes</taxon>
    </lineage>
</organism>
<protein>
    <submittedName>
        <fullName evidence="1">Uncharacterized protein</fullName>
    </submittedName>
</protein>
<evidence type="ECO:0000313" key="1">
    <source>
        <dbReference type="EMBL" id="MPM06831.1"/>
    </source>
</evidence>